<evidence type="ECO:0000256" key="6">
    <source>
        <dbReference type="ARBA" id="ARBA00022781"/>
    </source>
</evidence>
<evidence type="ECO:0000256" key="3">
    <source>
        <dbReference type="ARBA" id="ARBA00022448"/>
    </source>
</evidence>
<proteinExistence type="inferred from homology"/>
<dbReference type="NCBIfam" id="TIGR01131">
    <property type="entry name" value="ATP_synt_6_or_A"/>
    <property type="match status" value="1"/>
</dbReference>
<evidence type="ECO:0000256" key="10">
    <source>
        <dbReference type="ARBA" id="ARBA00023310"/>
    </source>
</evidence>
<evidence type="ECO:0000256" key="9">
    <source>
        <dbReference type="ARBA" id="ARBA00023136"/>
    </source>
</evidence>
<keyword evidence="6" id="KW-0375">Hydrogen ion transport</keyword>
<evidence type="ECO:0000256" key="1">
    <source>
        <dbReference type="ARBA" id="ARBA00004141"/>
    </source>
</evidence>
<keyword evidence="5 11" id="KW-0812">Transmembrane</keyword>
<feature type="transmembrane region" description="Helical" evidence="11">
    <location>
        <begin position="120"/>
        <end position="138"/>
    </location>
</feature>
<evidence type="ECO:0000313" key="12">
    <source>
        <dbReference type="EMBL" id="SUZ67883.1"/>
    </source>
</evidence>
<evidence type="ECO:0000256" key="5">
    <source>
        <dbReference type="ARBA" id="ARBA00022692"/>
    </source>
</evidence>
<keyword evidence="7 11" id="KW-1133">Transmembrane helix</keyword>
<dbReference type="InterPro" id="IPR045083">
    <property type="entry name" value="ATP_synth_F0_asu_bact/mt"/>
</dbReference>
<dbReference type="Pfam" id="PF00119">
    <property type="entry name" value="ATP-synt_A"/>
    <property type="match status" value="1"/>
</dbReference>
<comment type="subcellular location">
    <subcellularLocation>
        <location evidence="1">Membrane</location>
        <topology evidence="1">Multi-pass membrane protein</topology>
    </subcellularLocation>
</comment>
<dbReference type="InterPro" id="IPR000568">
    <property type="entry name" value="ATP_synth_F0_asu"/>
</dbReference>
<gene>
    <name evidence="12" type="ORF">METZ01_LOCUS20737</name>
</gene>
<dbReference type="PANTHER" id="PTHR11410">
    <property type="entry name" value="ATP SYNTHASE SUBUNIT A"/>
    <property type="match status" value="1"/>
</dbReference>
<feature type="transmembrane region" description="Helical" evidence="11">
    <location>
        <begin position="204"/>
        <end position="224"/>
    </location>
</feature>
<evidence type="ECO:0008006" key="13">
    <source>
        <dbReference type="Google" id="ProtNLM"/>
    </source>
</evidence>
<dbReference type="GO" id="GO:0046933">
    <property type="term" value="F:proton-transporting ATP synthase activity, rotational mechanism"/>
    <property type="evidence" value="ECO:0007669"/>
    <property type="project" value="TreeGrafter"/>
</dbReference>
<keyword evidence="9 11" id="KW-0472">Membrane</keyword>
<evidence type="ECO:0000256" key="7">
    <source>
        <dbReference type="ARBA" id="ARBA00022989"/>
    </source>
</evidence>
<evidence type="ECO:0000256" key="4">
    <source>
        <dbReference type="ARBA" id="ARBA00022547"/>
    </source>
</evidence>
<accession>A0A381PQW8</accession>
<name>A0A381PQW8_9ZZZZ</name>
<feature type="transmembrane region" description="Helical" evidence="11">
    <location>
        <begin position="178"/>
        <end position="198"/>
    </location>
</feature>
<keyword evidence="3" id="KW-0813">Transport</keyword>
<dbReference type="PRINTS" id="PR00123">
    <property type="entry name" value="ATPASEA"/>
</dbReference>
<feature type="transmembrane region" description="Helical" evidence="11">
    <location>
        <begin position="294"/>
        <end position="319"/>
    </location>
</feature>
<dbReference type="HAMAP" id="MF_01393">
    <property type="entry name" value="ATP_synth_a_bact"/>
    <property type="match status" value="1"/>
</dbReference>
<dbReference type="EMBL" id="UINC01001024">
    <property type="protein sequence ID" value="SUZ67883.1"/>
    <property type="molecule type" value="Genomic_DNA"/>
</dbReference>
<sequence>MHLKQKSFILYFTFIVCVCFSNFVFAFSEVKKEKIEIGPMIMHHILDDYQYEITEGLVIPLPIIVYSKTDGLKIFLSSNLFDDSHNPKQDGYMGYLYDHGHLKTIDSNNSFIDLSVTKNVLFLFINAFLMLSIFLLAARGYKSKNHAPRGIQSIVEPVIIFIRDDVVKPNIGKNFEKYLPYMLTLFFFVFFGNLLGLLPAAANLTGNIAVTMVLALLTFLITNLSGNMNYWKHIFWTPNVPHVMRIIILPIEIINVFTKPFSLMIRLFVAITAGHIILLSFIGMTFIFESYFVGLLSALFAVLLNIIEIVVAVIQAYVFTMFSSFYIGLAVEQQH</sequence>
<comment type="similarity">
    <text evidence="2">Belongs to the ATPase A chain family.</text>
</comment>
<organism evidence="12">
    <name type="scientific">marine metagenome</name>
    <dbReference type="NCBI Taxonomy" id="408172"/>
    <lineage>
        <taxon>unclassified sequences</taxon>
        <taxon>metagenomes</taxon>
        <taxon>ecological metagenomes</taxon>
    </lineage>
</organism>
<feature type="transmembrane region" description="Helical" evidence="11">
    <location>
        <begin position="267"/>
        <end position="288"/>
    </location>
</feature>
<dbReference type="GO" id="GO:0045259">
    <property type="term" value="C:proton-transporting ATP synthase complex"/>
    <property type="evidence" value="ECO:0007669"/>
    <property type="project" value="UniProtKB-KW"/>
</dbReference>
<reference evidence="12" key="1">
    <citation type="submission" date="2018-05" db="EMBL/GenBank/DDBJ databases">
        <authorList>
            <person name="Lanie J.A."/>
            <person name="Ng W.-L."/>
            <person name="Kazmierczak K.M."/>
            <person name="Andrzejewski T.M."/>
            <person name="Davidsen T.M."/>
            <person name="Wayne K.J."/>
            <person name="Tettelin H."/>
            <person name="Glass J.I."/>
            <person name="Rusch D."/>
            <person name="Podicherti R."/>
            <person name="Tsui H.-C.T."/>
            <person name="Winkler M.E."/>
        </authorList>
    </citation>
    <scope>NUCLEOTIDE SEQUENCE</scope>
</reference>
<keyword evidence="10" id="KW-0066">ATP synthesis</keyword>
<evidence type="ECO:0000256" key="11">
    <source>
        <dbReference type="SAM" id="Phobius"/>
    </source>
</evidence>
<feature type="transmembrane region" description="Helical" evidence="11">
    <location>
        <begin position="7"/>
        <end position="27"/>
    </location>
</feature>
<dbReference type="CDD" id="cd00310">
    <property type="entry name" value="ATP-synt_Fo_a_6"/>
    <property type="match status" value="1"/>
</dbReference>
<dbReference type="SUPFAM" id="SSF81336">
    <property type="entry name" value="F1F0 ATP synthase subunit A"/>
    <property type="match status" value="1"/>
</dbReference>
<dbReference type="Gene3D" id="1.20.120.220">
    <property type="entry name" value="ATP synthase, F0 complex, subunit A"/>
    <property type="match status" value="1"/>
</dbReference>
<evidence type="ECO:0000256" key="2">
    <source>
        <dbReference type="ARBA" id="ARBA00006810"/>
    </source>
</evidence>
<evidence type="ECO:0000256" key="8">
    <source>
        <dbReference type="ARBA" id="ARBA00023065"/>
    </source>
</evidence>
<dbReference type="PANTHER" id="PTHR11410:SF0">
    <property type="entry name" value="ATP SYNTHASE SUBUNIT A"/>
    <property type="match status" value="1"/>
</dbReference>
<keyword evidence="8" id="KW-0406">Ion transport</keyword>
<keyword evidence="4" id="KW-0138">CF(0)</keyword>
<dbReference type="InterPro" id="IPR035908">
    <property type="entry name" value="F0_ATP_A_sf"/>
</dbReference>
<dbReference type="AlphaFoldDB" id="A0A381PQW8"/>
<protein>
    <recommendedName>
        <fullName evidence="13">ATP synthase F0 sector subunit a</fullName>
    </recommendedName>
</protein>